<sequence>MNCNVSGYITASAVGHLISFATHSKNKGVLAMYSFKKYCLKKSGTFLSAAVLLLSMFSLLLIPAPLQAAALSGKTTVYNLGTGYYNLRTVDIEKYDSNNLVVAWRNQYSSSKGDMGDIMYAYSSDGGSTWSAAQTMVQHDATWAYGNVILYQDRGMIYAFVGRVPATASSSETQKLIAFKSTDKGVTWSSHTLTLGYTGTTIGGGKIVKHSGVYLMPFHTNDGTRIHGVLKSTDLSSWSLAGTIPNSSGAFLQEGFIAEDQDNASNLVIKMRAASGGYVYSSSSTDNGTTWSNAVQDTNIPNYNAKGFFAKDSNGQYITIYNTASDRNTLYFKTKKPGASWTTGQLFADDSGWDTYTMAIEYSPGKFYAAWENSLNKVMFQKIDLDATAPLVDTQWDSTGGWSISNDGGTVEINPAGQLHLLNQQATVSKIYTGTAPASAPFTLEFRAQVADYTVNDPTTAVSLGAKVATGSRRLMIALQADGVYSMTSSTAGWSKVYSMTGDTGWHTWKIAVDSSWNATLYKDGGAALATWQIQTNTVAATTEHWVTGTTSNAAEARVDWTKLTAE</sequence>
<dbReference type="Proteomes" id="UP000293142">
    <property type="component" value="Unassembled WGS sequence"/>
</dbReference>
<reference evidence="3 4" key="1">
    <citation type="submission" date="2019-02" db="EMBL/GenBank/DDBJ databases">
        <title>Paenibacillus sp. nov., isolated from surface-sterilized tissue of Thalictrum simplex L.</title>
        <authorList>
            <person name="Tuo L."/>
        </authorList>
    </citation>
    <scope>NUCLEOTIDE SEQUENCE [LARGE SCALE GENOMIC DNA]</scope>
    <source>
        <strain evidence="3 4">N2SHLJ1</strain>
    </source>
</reference>
<dbReference type="InterPro" id="IPR036278">
    <property type="entry name" value="Sialidase_sf"/>
</dbReference>
<proteinExistence type="predicted"/>
<dbReference type="PANTHER" id="PTHR43752:SF2">
    <property type="entry name" value="BNR_ASP-BOX REPEAT FAMILY PROTEIN"/>
    <property type="match status" value="1"/>
</dbReference>
<name>A0A4Q9DXT5_9BACL</name>
<accession>A0A4Q9DXT5</accession>
<dbReference type="OrthoDB" id="4034585at2"/>
<feature type="transmembrane region" description="Helical" evidence="1">
    <location>
        <begin position="44"/>
        <end position="66"/>
    </location>
</feature>
<organism evidence="3 4">
    <name type="scientific">Paenibacillus thalictri</name>
    <dbReference type="NCBI Taxonomy" id="2527873"/>
    <lineage>
        <taxon>Bacteria</taxon>
        <taxon>Bacillati</taxon>
        <taxon>Bacillota</taxon>
        <taxon>Bacilli</taxon>
        <taxon>Bacillales</taxon>
        <taxon>Paenibacillaceae</taxon>
        <taxon>Paenibacillus</taxon>
    </lineage>
</organism>
<gene>
    <name evidence="3" type="ORF">EYB31_05155</name>
</gene>
<comment type="caution">
    <text evidence="3">The sequence shown here is derived from an EMBL/GenBank/DDBJ whole genome shotgun (WGS) entry which is preliminary data.</text>
</comment>
<feature type="domain" description="Sialidase" evidence="2">
    <location>
        <begin position="99"/>
        <end position="351"/>
    </location>
</feature>
<dbReference type="AlphaFoldDB" id="A0A4Q9DXT5"/>
<evidence type="ECO:0000256" key="1">
    <source>
        <dbReference type="SAM" id="Phobius"/>
    </source>
</evidence>
<keyword evidence="1" id="KW-0812">Transmembrane</keyword>
<dbReference type="Pfam" id="PF13088">
    <property type="entry name" value="BNR_2"/>
    <property type="match status" value="1"/>
</dbReference>
<protein>
    <submittedName>
        <fullName evidence="3">Exo-alpha-sialidase</fullName>
    </submittedName>
</protein>
<keyword evidence="1" id="KW-0472">Membrane</keyword>
<evidence type="ECO:0000313" key="3">
    <source>
        <dbReference type="EMBL" id="TBL80618.1"/>
    </source>
</evidence>
<keyword evidence="1" id="KW-1133">Transmembrane helix</keyword>
<dbReference type="CDD" id="cd15482">
    <property type="entry name" value="Sialidase_non-viral"/>
    <property type="match status" value="1"/>
</dbReference>
<dbReference type="Gene3D" id="2.120.10.10">
    <property type="match status" value="1"/>
</dbReference>
<evidence type="ECO:0000259" key="2">
    <source>
        <dbReference type="Pfam" id="PF13088"/>
    </source>
</evidence>
<dbReference type="SUPFAM" id="SSF50939">
    <property type="entry name" value="Sialidases"/>
    <property type="match status" value="1"/>
</dbReference>
<keyword evidence="4" id="KW-1185">Reference proteome</keyword>
<dbReference type="EMBL" id="SIRE01000004">
    <property type="protein sequence ID" value="TBL80618.1"/>
    <property type="molecule type" value="Genomic_DNA"/>
</dbReference>
<dbReference type="InterPro" id="IPR011040">
    <property type="entry name" value="Sialidase"/>
</dbReference>
<evidence type="ECO:0000313" key="4">
    <source>
        <dbReference type="Proteomes" id="UP000293142"/>
    </source>
</evidence>
<dbReference type="PANTHER" id="PTHR43752">
    <property type="entry name" value="BNR/ASP-BOX REPEAT FAMILY PROTEIN"/>
    <property type="match status" value="1"/>
</dbReference>